<keyword evidence="2" id="KW-1185">Reference proteome</keyword>
<dbReference type="GO" id="GO:0006310">
    <property type="term" value="P:DNA recombination"/>
    <property type="evidence" value="ECO:0007669"/>
    <property type="project" value="InterPro"/>
</dbReference>
<protein>
    <submittedName>
        <fullName evidence="1">Holliday junction resolvase RusA (Prophage-encoded endonuclease)</fullName>
    </submittedName>
</protein>
<dbReference type="GO" id="GO:0000287">
    <property type="term" value="F:magnesium ion binding"/>
    <property type="evidence" value="ECO:0007669"/>
    <property type="project" value="InterPro"/>
</dbReference>
<dbReference type="SUPFAM" id="SSF103084">
    <property type="entry name" value="Holliday junction resolvase RusA"/>
    <property type="match status" value="1"/>
</dbReference>
<reference evidence="1 2" key="1">
    <citation type="submission" date="2016-10" db="EMBL/GenBank/DDBJ databases">
        <authorList>
            <person name="de Groot N.N."/>
        </authorList>
    </citation>
    <scope>NUCLEOTIDE SEQUENCE [LARGE SCALE GENOMIC DNA]</scope>
    <source>
        <strain evidence="1 2">DSM 19113</strain>
    </source>
</reference>
<sequence>MTETIKIEFDIKPQQQERPRIGMKSEYNRSKTYTSRKPFLYDPKKTVEYKKQLAYLANIEKSVNYFEPLSGALALSVTFYILPPKSLSKVKHDMAILGEMLPFKKPDLSNYIKSTEDALNGILWKDDAMLCDINAKKRFSDEEKIVIEVSKINDNQY</sequence>
<dbReference type="RefSeq" id="WP_091503286.1">
    <property type="nucleotide sequence ID" value="NZ_FOLI01000011.1"/>
</dbReference>
<dbReference type="Pfam" id="PF05866">
    <property type="entry name" value="RusA"/>
    <property type="match status" value="1"/>
</dbReference>
<keyword evidence="1" id="KW-0255">Endonuclease</keyword>
<dbReference type="EMBL" id="FOLI01000011">
    <property type="protein sequence ID" value="SFC23792.1"/>
    <property type="molecule type" value="Genomic_DNA"/>
</dbReference>
<keyword evidence="1" id="KW-0540">Nuclease</keyword>
<evidence type="ECO:0000313" key="2">
    <source>
        <dbReference type="Proteomes" id="UP000199376"/>
    </source>
</evidence>
<dbReference type="AlphaFoldDB" id="A0A1I1HJQ4"/>
<dbReference type="Gene3D" id="3.30.1330.70">
    <property type="entry name" value="Holliday junction resolvase RusA"/>
    <property type="match status" value="1"/>
</dbReference>
<dbReference type="GO" id="GO:0006281">
    <property type="term" value="P:DNA repair"/>
    <property type="evidence" value="ECO:0007669"/>
    <property type="project" value="InterPro"/>
</dbReference>
<accession>A0A1I1HJQ4</accession>
<proteinExistence type="predicted"/>
<dbReference type="OrthoDB" id="5114842at2"/>
<organism evidence="1 2">
    <name type="scientific">Fructobacillus durionis</name>
    <dbReference type="NCBI Taxonomy" id="283737"/>
    <lineage>
        <taxon>Bacteria</taxon>
        <taxon>Bacillati</taxon>
        <taxon>Bacillota</taxon>
        <taxon>Bacilli</taxon>
        <taxon>Lactobacillales</taxon>
        <taxon>Lactobacillaceae</taxon>
        <taxon>Fructobacillus</taxon>
    </lineage>
</organism>
<keyword evidence="1" id="KW-0378">Hydrolase</keyword>
<dbReference type="GO" id="GO:0004519">
    <property type="term" value="F:endonuclease activity"/>
    <property type="evidence" value="ECO:0007669"/>
    <property type="project" value="UniProtKB-KW"/>
</dbReference>
<name>A0A1I1HJQ4_9LACO</name>
<dbReference type="InterPro" id="IPR008822">
    <property type="entry name" value="Endonuclease_RusA-like"/>
</dbReference>
<dbReference type="Proteomes" id="UP000199376">
    <property type="component" value="Unassembled WGS sequence"/>
</dbReference>
<evidence type="ECO:0000313" key="1">
    <source>
        <dbReference type="EMBL" id="SFC23792.1"/>
    </source>
</evidence>
<dbReference type="InterPro" id="IPR036614">
    <property type="entry name" value="RusA-like_sf"/>
</dbReference>
<gene>
    <name evidence="1" type="ORF">SAMN05660453_0026</name>
</gene>
<dbReference type="STRING" id="283737.SAMN05660453_0026"/>